<evidence type="ECO:0000313" key="3">
    <source>
        <dbReference type="Proteomes" id="UP000256964"/>
    </source>
</evidence>
<organism evidence="2 3">
    <name type="scientific">Lentinus brumalis</name>
    <dbReference type="NCBI Taxonomy" id="2498619"/>
    <lineage>
        <taxon>Eukaryota</taxon>
        <taxon>Fungi</taxon>
        <taxon>Dikarya</taxon>
        <taxon>Basidiomycota</taxon>
        <taxon>Agaricomycotina</taxon>
        <taxon>Agaricomycetes</taxon>
        <taxon>Polyporales</taxon>
        <taxon>Polyporaceae</taxon>
        <taxon>Lentinus</taxon>
    </lineage>
</organism>
<proteinExistence type="predicted"/>
<dbReference type="OrthoDB" id="4590707at2759"/>
<feature type="region of interest" description="Disordered" evidence="1">
    <location>
        <begin position="71"/>
        <end position="232"/>
    </location>
</feature>
<dbReference type="Proteomes" id="UP000256964">
    <property type="component" value="Unassembled WGS sequence"/>
</dbReference>
<feature type="compositionally biased region" description="Polar residues" evidence="1">
    <location>
        <begin position="31"/>
        <end position="41"/>
    </location>
</feature>
<dbReference type="AlphaFoldDB" id="A0A371DLZ2"/>
<dbReference type="EMBL" id="KZ857387">
    <property type="protein sequence ID" value="RDX53542.1"/>
    <property type="molecule type" value="Genomic_DNA"/>
</dbReference>
<keyword evidence="3" id="KW-1185">Reference proteome</keyword>
<name>A0A371DLZ2_9APHY</name>
<feature type="compositionally biased region" description="Polar residues" evidence="1">
    <location>
        <begin position="199"/>
        <end position="211"/>
    </location>
</feature>
<feature type="region of interest" description="Disordered" evidence="1">
    <location>
        <begin position="20"/>
        <end position="41"/>
    </location>
</feature>
<feature type="compositionally biased region" description="Low complexity" evidence="1">
    <location>
        <begin position="20"/>
        <end position="30"/>
    </location>
</feature>
<reference evidence="2 3" key="1">
    <citation type="journal article" date="2018" name="Biotechnol. Biofuels">
        <title>Integrative visual omics of the white-rot fungus Polyporus brumalis exposes the biotechnological potential of its oxidative enzymes for delignifying raw plant biomass.</title>
        <authorList>
            <person name="Miyauchi S."/>
            <person name="Rancon A."/>
            <person name="Drula E."/>
            <person name="Hage H."/>
            <person name="Chaduli D."/>
            <person name="Favel A."/>
            <person name="Grisel S."/>
            <person name="Henrissat B."/>
            <person name="Herpoel-Gimbert I."/>
            <person name="Ruiz-Duenas F.J."/>
            <person name="Chevret D."/>
            <person name="Hainaut M."/>
            <person name="Lin J."/>
            <person name="Wang M."/>
            <person name="Pangilinan J."/>
            <person name="Lipzen A."/>
            <person name="Lesage-Meessen L."/>
            <person name="Navarro D."/>
            <person name="Riley R."/>
            <person name="Grigoriev I.V."/>
            <person name="Zhou S."/>
            <person name="Raouche S."/>
            <person name="Rosso M.N."/>
        </authorList>
    </citation>
    <scope>NUCLEOTIDE SEQUENCE [LARGE SCALE GENOMIC DNA]</scope>
    <source>
        <strain evidence="2 3">BRFM 1820</strain>
    </source>
</reference>
<feature type="compositionally biased region" description="Polar residues" evidence="1">
    <location>
        <begin position="140"/>
        <end position="161"/>
    </location>
</feature>
<feature type="compositionally biased region" description="Low complexity" evidence="1">
    <location>
        <begin position="71"/>
        <end position="84"/>
    </location>
</feature>
<gene>
    <name evidence="2" type="ORF">OH76DRAFT_1479961</name>
</gene>
<evidence type="ECO:0000313" key="2">
    <source>
        <dbReference type="EMBL" id="RDX53542.1"/>
    </source>
</evidence>
<evidence type="ECO:0000256" key="1">
    <source>
        <dbReference type="SAM" id="MobiDB-lite"/>
    </source>
</evidence>
<feature type="compositionally biased region" description="Basic and acidic residues" evidence="1">
    <location>
        <begin position="101"/>
        <end position="119"/>
    </location>
</feature>
<sequence length="232" mass="23798">MASRLARRVLAHSVRPAARVSASAGRRFASTSPSHAAKQSSDTPWIIGSALVFGPVMAYLLTPTAKSKAAHTAASKHQTAGHGAAHTDDADASEPTSNIDASEKQAIDADSPKDAHDAEEGSAPTPDDGNAPGASELTDSEGNTASADDVNASLNQASNADSPADAQREEAHEDKYASGAPGQTEESETDHEQKEKPTTHSNPGTSQSGPTDQGDARKAGVSKQAPKQADQD</sequence>
<feature type="compositionally biased region" description="Basic and acidic residues" evidence="1">
    <location>
        <begin position="166"/>
        <end position="176"/>
    </location>
</feature>
<dbReference type="STRING" id="139420.A0A371DLZ2"/>
<accession>A0A371DLZ2</accession>
<protein>
    <submittedName>
        <fullName evidence="2">Uncharacterized protein</fullName>
    </submittedName>
</protein>